<protein>
    <recommendedName>
        <fullName evidence="4">PCI domain-containing protein</fullName>
    </recommendedName>
</protein>
<dbReference type="SMART" id="SM00753">
    <property type="entry name" value="PAM"/>
    <property type="match status" value="1"/>
</dbReference>
<dbReference type="PANTHER" id="PTHR12732:SF8">
    <property type="entry name" value="NUCLEAR MRNA EXPORT PROTEIN THP1"/>
    <property type="match status" value="1"/>
</dbReference>
<reference evidence="2 3" key="1">
    <citation type="submission" date="2024-04" db="EMBL/GenBank/DDBJ databases">
        <title>Phyllosticta paracitricarpa is synonymous to the EU quarantine fungus P. citricarpa based on phylogenomic analyses.</title>
        <authorList>
            <consortium name="Lawrence Berkeley National Laboratory"/>
            <person name="Van ingen-buijs V.A."/>
            <person name="Van westerhoven A.C."/>
            <person name="Haridas S."/>
            <person name="Skiadas P."/>
            <person name="Martin F."/>
            <person name="Groenewald J.Z."/>
            <person name="Crous P.W."/>
            <person name="Seidl M.F."/>
        </authorList>
    </citation>
    <scope>NUCLEOTIDE SEQUENCE [LARGE SCALE GENOMIC DNA]</scope>
    <source>
        <strain evidence="2 3">CPC 17464</strain>
    </source>
</reference>
<name>A0ABR1LCQ8_9PEZI</name>
<dbReference type="PANTHER" id="PTHR12732">
    <property type="entry name" value="UNCHARACTERIZED PROTEASOME COMPONENT REGION PCI-CONTAINING"/>
    <property type="match status" value="1"/>
</dbReference>
<evidence type="ECO:0000256" key="1">
    <source>
        <dbReference type="SAM" id="MobiDB-lite"/>
    </source>
</evidence>
<feature type="compositionally biased region" description="Basic and acidic residues" evidence="1">
    <location>
        <begin position="1"/>
        <end position="10"/>
    </location>
</feature>
<feature type="region of interest" description="Disordered" evidence="1">
    <location>
        <begin position="1"/>
        <end position="52"/>
    </location>
</feature>
<dbReference type="Proteomes" id="UP001360953">
    <property type="component" value="Unassembled WGS sequence"/>
</dbReference>
<gene>
    <name evidence="2" type="ORF">J3D65DRAFT_634097</name>
</gene>
<dbReference type="Gene3D" id="1.10.10.10">
    <property type="entry name" value="Winged helix-like DNA-binding domain superfamily/Winged helix DNA-binding domain"/>
    <property type="match status" value="1"/>
</dbReference>
<evidence type="ECO:0000313" key="2">
    <source>
        <dbReference type="EMBL" id="KAK7533024.1"/>
    </source>
</evidence>
<comment type="caution">
    <text evidence="2">The sequence shown here is derived from an EMBL/GenBank/DDBJ whole genome shotgun (WGS) entry which is preliminary data.</text>
</comment>
<dbReference type="InterPro" id="IPR045114">
    <property type="entry name" value="Csn12-like"/>
</dbReference>
<evidence type="ECO:0008006" key="4">
    <source>
        <dbReference type="Google" id="ProtNLM"/>
    </source>
</evidence>
<organism evidence="2 3">
    <name type="scientific">Phyllosticta citribraziliensis</name>
    <dbReference type="NCBI Taxonomy" id="989973"/>
    <lineage>
        <taxon>Eukaryota</taxon>
        <taxon>Fungi</taxon>
        <taxon>Dikarya</taxon>
        <taxon>Ascomycota</taxon>
        <taxon>Pezizomycotina</taxon>
        <taxon>Dothideomycetes</taxon>
        <taxon>Dothideomycetes incertae sedis</taxon>
        <taxon>Botryosphaeriales</taxon>
        <taxon>Phyllostictaceae</taxon>
        <taxon>Phyllosticta</taxon>
    </lineage>
</organism>
<accession>A0ABR1LCQ8</accession>
<evidence type="ECO:0000313" key="3">
    <source>
        <dbReference type="Proteomes" id="UP001360953"/>
    </source>
</evidence>
<keyword evidence="3" id="KW-1185">Reference proteome</keyword>
<dbReference type="InterPro" id="IPR036388">
    <property type="entry name" value="WH-like_DNA-bd_sf"/>
</dbReference>
<dbReference type="GeneID" id="92034096"/>
<sequence length="690" mass="77142">MASSRRRDQMKPWAGHGAQTGSQLPSDPRLDHAAAFALDTSPSQPLDDTNTDADAVGQALDQVNCDPQGCPYIDRTDARLILDELWETTAPHLPYDALLPNRLQPLLLARILHQRFGPHQFVDLLSVMKPQATQTVDKFLLEVGNILRAKDGDRLQDYLVFEPRGGGYPPIYTQMIVEIRESFPKGTEDALEEKCNRALPGLLELEDGSSWSAFIRFIAQYFCFLRDLDVQNLATKQLEAYNLLSELVQKCTSALGHGSMGIILLPTVLACSRMLATLAITLDKRPELLGHIQQSAGSSGGEEKQTLGERAVDVLRGAFVTCLNDRSGSPDGIKDGKPEGKRVGIYKIANLCLKILFQSRRSRSAETIFTNIHNQSPPLAIYPWPERVTYLFYLGRFHFSNSHFHRAQLALQAAYNQCSPERFKQRRMILIYLITSNMILGRFPSETLYQQPEAAGLRERFQPICRAIAKGDLCRFRQLTDIEKGEHADWFLYFRILLQITNRCEVLVWRSLIRRTFILHGDKGDVASRKAPTVDLQDLVVLGRFLEKKYAVPEMITYKGPGQRHPNWAFMSTKPAKKDLYIDPDFRGVQGIEPEFLEPDMDEVESMVASLISQGLLNGFISHRQSRFAITGAKRKGALAAGFPSPWQVIKSRNPDDVPGWKQQSVAPGANAFGGARVVRLAGAAPVGSG</sequence>
<dbReference type="EMBL" id="JBBPEH010000010">
    <property type="protein sequence ID" value="KAK7533024.1"/>
    <property type="molecule type" value="Genomic_DNA"/>
</dbReference>
<proteinExistence type="predicted"/>
<dbReference type="RefSeq" id="XP_066652417.1">
    <property type="nucleotide sequence ID" value="XM_066801190.1"/>
</dbReference>